<feature type="region of interest" description="Disordered" evidence="1">
    <location>
        <begin position="44"/>
        <end position="67"/>
    </location>
</feature>
<keyword evidence="3" id="KW-1185">Reference proteome</keyword>
<evidence type="ECO:0000313" key="2">
    <source>
        <dbReference type="EMBL" id="KAK1466800.1"/>
    </source>
</evidence>
<protein>
    <submittedName>
        <fullName evidence="2">Uncharacterized protein</fullName>
    </submittedName>
</protein>
<sequence>MIMYRELSTTLTTSHDIEMGAPTCDTARATLLVGRVKTWKLTSLESKQQSKQTRSGIHFAGSPGRTV</sequence>
<evidence type="ECO:0000313" key="3">
    <source>
        <dbReference type="Proteomes" id="UP001239795"/>
    </source>
</evidence>
<evidence type="ECO:0000256" key="1">
    <source>
        <dbReference type="SAM" id="MobiDB-lite"/>
    </source>
</evidence>
<feature type="compositionally biased region" description="Polar residues" evidence="1">
    <location>
        <begin position="44"/>
        <end position="55"/>
    </location>
</feature>
<proteinExistence type="predicted"/>
<name>A0AAI9UYD3_9PEZI</name>
<dbReference type="AlphaFoldDB" id="A0AAI9UYD3"/>
<comment type="caution">
    <text evidence="2">The sequence shown here is derived from an EMBL/GenBank/DDBJ whole genome shotgun (WGS) entry which is preliminary data.</text>
</comment>
<reference evidence="2 3" key="1">
    <citation type="submission" date="2016-10" db="EMBL/GenBank/DDBJ databases">
        <title>The genome sequence of Colletotrichum fioriniae PJ7.</title>
        <authorList>
            <person name="Baroncelli R."/>
        </authorList>
    </citation>
    <scope>NUCLEOTIDE SEQUENCE [LARGE SCALE GENOMIC DNA]</scope>
    <source>
        <strain evidence="2">Col 31</strain>
    </source>
</reference>
<dbReference type="Proteomes" id="UP001239795">
    <property type="component" value="Unassembled WGS sequence"/>
</dbReference>
<gene>
    <name evidence="2" type="ORF">CMEL01_10793</name>
</gene>
<organism evidence="2 3">
    <name type="scientific">Colletotrichum melonis</name>
    <dbReference type="NCBI Taxonomy" id="1209925"/>
    <lineage>
        <taxon>Eukaryota</taxon>
        <taxon>Fungi</taxon>
        <taxon>Dikarya</taxon>
        <taxon>Ascomycota</taxon>
        <taxon>Pezizomycotina</taxon>
        <taxon>Sordariomycetes</taxon>
        <taxon>Hypocreomycetidae</taxon>
        <taxon>Glomerellales</taxon>
        <taxon>Glomerellaceae</taxon>
        <taxon>Colletotrichum</taxon>
        <taxon>Colletotrichum acutatum species complex</taxon>
    </lineage>
</organism>
<accession>A0AAI9UYD3</accession>
<dbReference type="EMBL" id="MLGG01000002">
    <property type="protein sequence ID" value="KAK1466800.1"/>
    <property type="molecule type" value="Genomic_DNA"/>
</dbReference>